<dbReference type="InterPro" id="IPR055179">
    <property type="entry name" value="Tex-like_central_region"/>
</dbReference>
<sequence>MSALPRRARTAAKPATSEDELPSFLKSSSEEEEMDEEEWKPKKKAPSRARVPKTKEPRAKKATVTQKKTTVPRKRTKKVAVKEEPDTSLPVPVPGGDEGGAQFKEETNLRSPAKKPTVFPMKNLGSEHPVCGLDNDEEPSTSAVSSEKVKMEESDFTFDEPPLKKLKSSKHPQGIRVKHTTGSAVDEDQKMNWNMVQVLSQRTGIEEWVCANIIQLFKDDNTIPFIARYRKELINNLEADALREVQQTLEELQTVVKKVHGSIQKLKKEGKLSEDLLTALLNCKTLEELDHVYGPYKTGSKGTKAQRARQLGLEHAASLLLGNPRELNLFSYVKSNVEGLSTIEEVKSGVQHILADMVAKDKDTLDFIRALCQKRYVCLQSSLSKVTSKKANEKDINKFHLYQNFSCNIRNVQHHQILAINRGENLKILTVKINIPDGVKNEFCRWCVNERFHIFLKKRALFAL</sequence>
<feature type="domain" description="Tex-like protein N-terminal" evidence="2">
    <location>
        <begin position="193"/>
        <end position="266"/>
    </location>
</feature>
<feature type="region of interest" description="Disordered" evidence="1">
    <location>
        <begin position="1"/>
        <end position="175"/>
    </location>
</feature>
<protein>
    <submittedName>
        <fullName evidence="5">S1 RNA-binding domain-containing protein 1-like</fullName>
    </submittedName>
</protein>
<evidence type="ECO:0000313" key="5">
    <source>
        <dbReference type="RefSeq" id="XP_015269384.1"/>
    </source>
</evidence>
<gene>
    <name evidence="5" type="primary">LOC107112714</name>
</gene>
<keyword evidence="4" id="KW-1185">Reference proteome</keyword>
<evidence type="ECO:0000256" key="1">
    <source>
        <dbReference type="SAM" id="MobiDB-lite"/>
    </source>
</evidence>
<dbReference type="Pfam" id="PF09371">
    <property type="entry name" value="Tex_N"/>
    <property type="match status" value="1"/>
</dbReference>
<dbReference type="InterPro" id="IPR018974">
    <property type="entry name" value="Tex-like_N"/>
</dbReference>
<dbReference type="Gene3D" id="1.10.10.650">
    <property type="entry name" value="RuvA domain 2-like"/>
    <property type="match status" value="1"/>
</dbReference>
<dbReference type="Gene3D" id="1.10.3500.10">
    <property type="entry name" value="Tex N-terminal region-like"/>
    <property type="match status" value="1"/>
</dbReference>
<dbReference type="SUPFAM" id="SSF158832">
    <property type="entry name" value="Tex N-terminal region-like"/>
    <property type="match status" value="1"/>
</dbReference>
<name>A0ABM1K6P7_GEKJA</name>
<dbReference type="PANTHER" id="PTHR10724">
    <property type="entry name" value="30S RIBOSOMAL PROTEIN S1"/>
    <property type="match status" value="1"/>
</dbReference>
<proteinExistence type="predicted"/>
<feature type="compositionally biased region" description="Basic residues" evidence="1">
    <location>
        <begin position="70"/>
        <end position="79"/>
    </location>
</feature>
<evidence type="ECO:0000313" key="4">
    <source>
        <dbReference type="Proteomes" id="UP000694871"/>
    </source>
</evidence>
<dbReference type="RefSeq" id="XP_015269384.1">
    <property type="nucleotide sequence ID" value="XM_015413898.1"/>
</dbReference>
<organism evidence="4 5">
    <name type="scientific">Gekko japonicus</name>
    <name type="common">Schlegel's Japanese gecko</name>
    <dbReference type="NCBI Taxonomy" id="146911"/>
    <lineage>
        <taxon>Eukaryota</taxon>
        <taxon>Metazoa</taxon>
        <taxon>Chordata</taxon>
        <taxon>Craniata</taxon>
        <taxon>Vertebrata</taxon>
        <taxon>Euteleostomi</taxon>
        <taxon>Lepidosauria</taxon>
        <taxon>Squamata</taxon>
        <taxon>Bifurcata</taxon>
        <taxon>Gekkota</taxon>
        <taxon>Gekkonidae</taxon>
        <taxon>Gekkoninae</taxon>
        <taxon>Gekko</taxon>
    </lineage>
</organism>
<evidence type="ECO:0000259" key="3">
    <source>
        <dbReference type="Pfam" id="PF22706"/>
    </source>
</evidence>
<feature type="domain" description="Tex-like central region" evidence="3">
    <location>
        <begin position="331"/>
        <end position="456"/>
    </location>
</feature>
<dbReference type="InterPro" id="IPR023319">
    <property type="entry name" value="Tex-like_HTH_dom_sf"/>
</dbReference>
<feature type="compositionally biased region" description="Basic residues" evidence="1">
    <location>
        <begin position="1"/>
        <end position="10"/>
    </location>
</feature>
<feature type="compositionally biased region" description="Basic residues" evidence="1">
    <location>
        <begin position="41"/>
        <end position="52"/>
    </location>
</feature>
<dbReference type="PANTHER" id="PTHR10724:SF10">
    <property type="entry name" value="S1 RNA-BINDING DOMAIN-CONTAINING PROTEIN 1"/>
    <property type="match status" value="1"/>
</dbReference>
<dbReference type="InterPro" id="IPR050437">
    <property type="entry name" value="Ribos_protein_bS1-like"/>
</dbReference>
<reference evidence="5" key="1">
    <citation type="submission" date="2025-08" db="UniProtKB">
        <authorList>
            <consortium name="RefSeq"/>
        </authorList>
    </citation>
    <scope>IDENTIFICATION</scope>
</reference>
<dbReference type="InterPro" id="IPR023323">
    <property type="entry name" value="Tex-like_dom_sf"/>
</dbReference>
<accession>A0ABM1K6P7</accession>
<dbReference type="GeneID" id="107112714"/>
<evidence type="ECO:0000259" key="2">
    <source>
        <dbReference type="Pfam" id="PF09371"/>
    </source>
</evidence>
<dbReference type="Pfam" id="PF22706">
    <property type="entry name" value="Tex_central_region"/>
    <property type="match status" value="1"/>
</dbReference>
<dbReference type="Proteomes" id="UP000694871">
    <property type="component" value="Unplaced"/>
</dbReference>